<dbReference type="RefSeq" id="WP_207417213.1">
    <property type="nucleotide sequence ID" value="NZ_CP061177.1"/>
</dbReference>
<dbReference type="PANTHER" id="PTHR33221:SF5">
    <property type="entry name" value="HTH-TYPE TRANSCRIPTIONAL REGULATOR ISCR"/>
    <property type="match status" value="1"/>
</dbReference>
<evidence type="ECO:0000313" key="3">
    <source>
        <dbReference type="Proteomes" id="UP001518989"/>
    </source>
</evidence>
<organism evidence="2 3">
    <name type="scientific">Roseomonas haemaphysalidis</name>
    <dbReference type="NCBI Taxonomy" id="2768162"/>
    <lineage>
        <taxon>Bacteria</taxon>
        <taxon>Pseudomonadati</taxon>
        <taxon>Pseudomonadota</taxon>
        <taxon>Alphaproteobacteria</taxon>
        <taxon>Acetobacterales</taxon>
        <taxon>Roseomonadaceae</taxon>
        <taxon>Roseomonas</taxon>
    </lineage>
</organism>
<name>A0ABS3KQ12_9PROT</name>
<accession>A0ABS3KQ12</accession>
<dbReference type="PROSITE" id="PS51197">
    <property type="entry name" value="HTH_RRF2_2"/>
    <property type="match status" value="1"/>
</dbReference>
<gene>
    <name evidence="2" type="ORF">IAI61_11015</name>
</gene>
<dbReference type="Pfam" id="PF02082">
    <property type="entry name" value="Rrf2"/>
    <property type="match status" value="1"/>
</dbReference>
<dbReference type="InterPro" id="IPR000944">
    <property type="entry name" value="Tscrpt_reg_Rrf2"/>
</dbReference>
<proteinExistence type="predicted"/>
<dbReference type="PROSITE" id="PS01332">
    <property type="entry name" value="HTH_RRF2_1"/>
    <property type="match status" value="1"/>
</dbReference>
<dbReference type="EMBL" id="JACTNG010000005">
    <property type="protein sequence ID" value="MBO1079561.1"/>
    <property type="molecule type" value="Genomic_DNA"/>
</dbReference>
<keyword evidence="1" id="KW-0238">DNA-binding</keyword>
<evidence type="ECO:0000313" key="2">
    <source>
        <dbReference type="EMBL" id="MBO1079561.1"/>
    </source>
</evidence>
<dbReference type="Gene3D" id="1.10.10.10">
    <property type="entry name" value="Winged helix-like DNA-binding domain superfamily/Winged helix DNA-binding domain"/>
    <property type="match status" value="1"/>
</dbReference>
<dbReference type="PANTHER" id="PTHR33221">
    <property type="entry name" value="WINGED HELIX-TURN-HELIX TRANSCRIPTIONAL REGULATOR, RRF2 FAMILY"/>
    <property type="match status" value="1"/>
</dbReference>
<sequence>MRLSTRGRYAVMALVELAARTGSGDERDTSHALSEGLPDCAPVSLVEIAAAQELSVAYLEQIFGRLRRAGLIASARGAGGGYRLARRPCDIPIGEIIDAVDEPICATRCASAAAGCMGGGRCRTHDLWDELGEQIRLFLLHTSLADVLAGEVRGRARPPAQPQEALR</sequence>
<keyword evidence="3" id="KW-1185">Reference proteome</keyword>
<dbReference type="InterPro" id="IPR030489">
    <property type="entry name" value="TR_Rrf2-type_CS"/>
</dbReference>
<reference evidence="2 3" key="1">
    <citation type="submission" date="2020-09" db="EMBL/GenBank/DDBJ databases">
        <title>Roseomonas.</title>
        <authorList>
            <person name="Zhu W."/>
        </authorList>
    </citation>
    <scope>NUCLEOTIDE SEQUENCE [LARGE SCALE GENOMIC DNA]</scope>
    <source>
        <strain evidence="2 3">573</strain>
    </source>
</reference>
<dbReference type="SUPFAM" id="SSF46785">
    <property type="entry name" value="Winged helix' DNA-binding domain"/>
    <property type="match status" value="1"/>
</dbReference>
<dbReference type="InterPro" id="IPR036390">
    <property type="entry name" value="WH_DNA-bd_sf"/>
</dbReference>
<comment type="caution">
    <text evidence="2">The sequence shown here is derived from an EMBL/GenBank/DDBJ whole genome shotgun (WGS) entry which is preliminary data.</text>
</comment>
<evidence type="ECO:0000256" key="1">
    <source>
        <dbReference type="ARBA" id="ARBA00023125"/>
    </source>
</evidence>
<dbReference type="Proteomes" id="UP001518989">
    <property type="component" value="Unassembled WGS sequence"/>
</dbReference>
<protein>
    <submittedName>
        <fullName evidence="2">Rrf2 family transcriptional regulator</fullName>
    </submittedName>
</protein>
<dbReference type="InterPro" id="IPR036388">
    <property type="entry name" value="WH-like_DNA-bd_sf"/>
</dbReference>
<dbReference type="NCBIfam" id="TIGR00738">
    <property type="entry name" value="rrf2_super"/>
    <property type="match status" value="1"/>
</dbReference>